<evidence type="ECO:0000313" key="1">
    <source>
        <dbReference type="EMBL" id="KAF2475191.1"/>
    </source>
</evidence>
<evidence type="ECO:0000313" key="2">
    <source>
        <dbReference type="Proteomes" id="UP000799755"/>
    </source>
</evidence>
<gene>
    <name evidence="1" type="ORF">BDR25DRAFT_382028</name>
</gene>
<organism evidence="1 2">
    <name type="scientific">Lindgomyces ingoldianus</name>
    <dbReference type="NCBI Taxonomy" id="673940"/>
    <lineage>
        <taxon>Eukaryota</taxon>
        <taxon>Fungi</taxon>
        <taxon>Dikarya</taxon>
        <taxon>Ascomycota</taxon>
        <taxon>Pezizomycotina</taxon>
        <taxon>Dothideomycetes</taxon>
        <taxon>Pleosporomycetidae</taxon>
        <taxon>Pleosporales</taxon>
        <taxon>Lindgomycetaceae</taxon>
        <taxon>Lindgomyces</taxon>
    </lineage>
</organism>
<sequence length="329" mass="37259">MALRYSRQTRHSQPHALSIPDRPYHYDQSEEEIRTTQENISTQDDGNMDIDDEYGGVCLDLGEEVGPIKISANESIKEVLAIAPIRSDLRNMILQHASNMMVPWQRPEQLLRGITALPGIHSCSDLLFLENRAGNVESVTVISPSALAFKLSCMNIHPSSRYITSVAPVNHSNLFGWVRYAGVSVDHLKVHIVGAELWNRYKYAAGIWGYRALPIIALMASLIACRTSIRSKITLDGLRVFRDVFANMWENMPLRTPITGHNPLLDLLCSYPFPELMPQLRETYVDSTGAFRSQPREGNMFGMRTPIQWQTQIMRARHGMHSPKWGFVV</sequence>
<protein>
    <submittedName>
        <fullName evidence="1">Uncharacterized protein</fullName>
    </submittedName>
</protein>
<accession>A0ACB6R9Q1</accession>
<comment type="caution">
    <text evidence="1">The sequence shown here is derived from an EMBL/GenBank/DDBJ whole genome shotgun (WGS) entry which is preliminary data.</text>
</comment>
<dbReference type="EMBL" id="MU003496">
    <property type="protein sequence ID" value="KAF2475191.1"/>
    <property type="molecule type" value="Genomic_DNA"/>
</dbReference>
<proteinExistence type="predicted"/>
<name>A0ACB6R9Q1_9PLEO</name>
<keyword evidence="2" id="KW-1185">Reference proteome</keyword>
<dbReference type="Proteomes" id="UP000799755">
    <property type="component" value="Unassembled WGS sequence"/>
</dbReference>
<reference evidence="1" key="1">
    <citation type="journal article" date="2020" name="Stud. Mycol.">
        <title>101 Dothideomycetes genomes: a test case for predicting lifestyles and emergence of pathogens.</title>
        <authorList>
            <person name="Haridas S."/>
            <person name="Albert R."/>
            <person name="Binder M."/>
            <person name="Bloem J."/>
            <person name="Labutti K."/>
            <person name="Salamov A."/>
            <person name="Andreopoulos B."/>
            <person name="Baker S."/>
            <person name="Barry K."/>
            <person name="Bills G."/>
            <person name="Bluhm B."/>
            <person name="Cannon C."/>
            <person name="Castanera R."/>
            <person name="Culley D."/>
            <person name="Daum C."/>
            <person name="Ezra D."/>
            <person name="Gonzalez J."/>
            <person name="Henrissat B."/>
            <person name="Kuo A."/>
            <person name="Liang C."/>
            <person name="Lipzen A."/>
            <person name="Lutzoni F."/>
            <person name="Magnuson J."/>
            <person name="Mondo S."/>
            <person name="Nolan M."/>
            <person name="Ohm R."/>
            <person name="Pangilinan J."/>
            <person name="Park H.-J."/>
            <person name="Ramirez L."/>
            <person name="Alfaro M."/>
            <person name="Sun H."/>
            <person name="Tritt A."/>
            <person name="Yoshinaga Y."/>
            <person name="Zwiers L.-H."/>
            <person name="Turgeon B."/>
            <person name="Goodwin S."/>
            <person name="Spatafora J."/>
            <person name="Crous P."/>
            <person name="Grigoriev I."/>
        </authorList>
    </citation>
    <scope>NUCLEOTIDE SEQUENCE</scope>
    <source>
        <strain evidence="1">ATCC 200398</strain>
    </source>
</reference>